<keyword evidence="7" id="KW-0677">Repeat</keyword>
<evidence type="ECO:0000256" key="10">
    <source>
        <dbReference type="ARBA" id="ARBA00037238"/>
    </source>
</evidence>
<dbReference type="OrthoDB" id="409725at2759"/>
<keyword evidence="8 12" id="KW-1133">Transmembrane helix</keyword>
<sequence>MTTYYTQFPFFLEDFLDLILFSEQPPPSIDLSAVSLSTIDTSAQSPPPLFSRSLYKLVRSDRAPVRSLLLRPSPIVAYRHHLVLRPIPSALGARRLLANPSTPSSLVEGKRIHQRNGIDPSSQYHGGIQTHVFFTCRFSPEGGLLLTAHLHCLSQLSVTLVVGSLLLILWCHSRKSTKPVELLQLPSLKLEMEKEKVDDSKKHVTVFFVTQTVSFLFRLPTERAYIPLSVSIFFFTASWYSLLNLHLFNLSLSLSLSQQKEKSKMISTGSIRTVVGIIGNVISFGLFLSPLPTFITIVKKRAVEDFSPVPYLATLLNCMMWVVYGVPFVHPNSMLVLTINGIGFFIEALYIGIFFAFAPRRLRLKILSILAAEMLFVGVVLGGVLGGAHTHDKRTQIVGILCVIFGTAMYASPLSIMKMVVQTKSVKYMPLYLSLVSFLNGVCWTVYSLLRFDLYILIPNGLGALLAAAQLILYFIYYRTTPEDDTKQNLELPQIVPTDAPEFLNSLTIEK</sequence>
<feature type="transmembrane region" description="Helical" evidence="12">
    <location>
        <begin position="224"/>
        <end position="242"/>
    </location>
</feature>
<evidence type="ECO:0000256" key="1">
    <source>
        <dbReference type="ARBA" id="ARBA00004651"/>
    </source>
</evidence>
<evidence type="ECO:0000313" key="14">
    <source>
        <dbReference type="Proteomes" id="UP001151287"/>
    </source>
</evidence>
<accession>A0A9Q0HJP2</accession>
<dbReference type="GO" id="GO:0051119">
    <property type="term" value="F:sugar transmembrane transporter activity"/>
    <property type="evidence" value="ECO:0007669"/>
    <property type="project" value="InterPro"/>
</dbReference>
<evidence type="ECO:0000256" key="8">
    <source>
        <dbReference type="ARBA" id="ARBA00022989"/>
    </source>
</evidence>
<name>A0A9Q0HJP2_9POAL</name>
<keyword evidence="4" id="KW-1003">Cell membrane</keyword>
<comment type="caution">
    <text evidence="13">The sequence shown here is derived from an EMBL/GenBank/DDBJ whole genome shotgun (WGS) entry which is preliminary data.</text>
</comment>
<evidence type="ECO:0000256" key="9">
    <source>
        <dbReference type="ARBA" id="ARBA00023136"/>
    </source>
</evidence>
<dbReference type="InterPro" id="IPR047664">
    <property type="entry name" value="SWEET"/>
</dbReference>
<keyword evidence="6 12" id="KW-0812">Transmembrane</keyword>
<feature type="transmembrane region" description="Helical" evidence="12">
    <location>
        <begin position="335"/>
        <end position="357"/>
    </location>
</feature>
<evidence type="ECO:0000256" key="5">
    <source>
        <dbReference type="ARBA" id="ARBA00022597"/>
    </source>
</evidence>
<evidence type="ECO:0008006" key="15">
    <source>
        <dbReference type="Google" id="ProtNLM"/>
    </source>
</evidence>
<evidence type="ECO:0000256" key="12">
    <source>
        <dbReference type="SAM" id="Phobius"/>
    </source>
</evidence>
<protein>
    <recommendedName>
        <fullName evidence="15">Bidirectional sugar transporter SWEET</fullName>
    </recommendedName>
</protein>
<dbReference type="GO" id="GO:0005886">
    <property type="term" value="C:plasma membrane"/>
    <property type="evidence" value="ECO:0007669"/>
    <property type="project" value="UniProtKB-SubCell"/>
</dbReference>
<comment type="function">
    <text evidence="10">Mediates both low-affinity uptake and efflux of sugar across the plasma membrane.</text>
</comment>
<reference evidence="13" key="1">
    <citation type="journal article" date="2022" name="Cell">
        <title>Repeat-based holocentromeres influence genome architecture and karyotype evolution.</title>
        <authorList>
            <person name="Hofstatter P.G."/>
            <person name="Thangavel G."/>
            <person name="Lux T."/>
            <person name="Neumann P."/>
            <person name="Vondrak T."/>
            <person name="Novak P."/>
            <person name="Zhang M."/>
            <person name="Costa L."/>
            <person name="Castellani M."/>
            <person name="Scott A."/>
            <person name="Toegelov H."/>
            <person name="Fuchs J."/>
            <person name="Mata-Sucre Y."/>
            <person name="Dias Y."/>
            <person name="Vanzela A.L.L."/>
            <person name="Huettel B."/>
            <person name="Almeida C.C.S."/>
            <person name="Simkova H."/>
            <person name="Souza G."/>
            <person name="Pedrosa-Harand A."/>
            <person name="Macas J."/>
            <person name="Mayer K.F.X."/>
            <person name="Houben A."/>
            <person name="Marques A."/>
        </authorList>
    </citation>
    <scope>NUCLEOTIDE SEQUENCE</scope>
    <source>
        <strain evidence="13">RhyBre1mFocal</strain>
    </source>
</reference>
<proteinExistence type="inferred from homology"/>
<evidence type="ECO:0000313" key="13">
    <source>
        <dbReference type="EMBL" id="KAJ1688228.1"/>
    </source>
</evidence>
<dbReference type="EMBL" id="JAMQYH010000005">
    <property type="protein sequence ID" value="KAJ1688228.1"/>
    <property type="molecule type" value="Genomic_DNA"/>
</dbReference>
<keyword evidence="9 12" id="KW-0472">Membrane</keyword>
<keyword evidence="3" id="KW-0813">Transport</keyword>
<feature type="transmembrane region" description="Helical" evidence="12">
    <location>
        <begin position="153"/>
        <end position="171"/>
    </location>
</feature>
<keyword evidence="14" id="KW-1185">Reference proteome</keyword>
<feature type="transmembrane region" description="Helical" evidence="12">
    <location>
        <begin position="274"/>
        <end position="297"/>
    </location>
</feature>
<evidence type="ECO:0000256" key="6">
    <source>
        <dbReference type="ARBA" id="ARBA00022692"/>
    </source>
</evidence>
<feature type="transmembrane region" description="Helical" evidence="12">
    <location>
        <begin position="309"/>
        <end position="329"/>
    </location>
</feature>
<gene>
    <name evidence="13" type="ORF">LUZ63_019618</name>
</gene>
<feature type="transmembrane region" description="Helical" evidence="12">
    <location>
        <begin position="397"/>
        <end position="417"/>
    </location>
</feature>
<dbReference type="PANTHER" id="PTHR10791">
    <property type="entry name" value="RAG1-ACTIVATING PROTEIN 1"/>
    <property type="match status" value="1"/>
</dbReference>
<dbReference type="FunFam" id="1.20.1280.290:FF:000002">
    <property type="entry name" value="Bidirectional sugar transporter SWEET"/>
    <property type="match status" value="1"/>
</dbReference>
<dbReference type="InterPro" id="IPR004316">
    <property type="entry name" value="SWEET_rpt"/>
</dbReference>
<feature type="transmembrane region" description="Helical" evidence="12">
    <location>
        <begin position="456"/>
        <end position="477"/>
    </location>
</feature>
<dbReference type="Proteomes" id="UP001151287">
    <property type="component" value="Unassembled WGS sequence"/>
</dbReference>
<dbReference type="FunFam" id="1.20.1280.290:FF:000001">
    <property type="entry name" value="Bidirectional sugar transporter SWEET"/>
    <property type="match status" value="1"/>
</dbReference>
<dbReference type="AlphaFoldDB" id="A0A9Q0HJP2"/>
<evidence type="ECO:0000256" key="11">
    <source>
        <dbReference type="ARBA" id="ARBA00038715"/>
    </source>
</evidence>
<dbReference type="Gene3D" id="1.20.1280.290">
    <property type="match status" value="2"/>
</dbReference>
<keyword evidence="5" id="KW-0762">Sugar transport</keyword>
<feature type="transmembrane region" description="Helical" evidence="12">
    <location>
        <begin position="364"/>
        <end position="385"/>
    </location>
</feature>
<comment type="subcellular location">
    <subcellularLocation>
        <location evidence="1">Cell membrane</location>
        <topology evidence="1">Multi-pass membrane protein</topology>
    </subcellularLocation>
</comment>
<evidence type="ECO:0000256" key="2">
    <source>
        <dbReference type="ARBA" id="ARBA00007809"/>
    </source>
</evidence>
<organism evidence="13 14">
    <name type="scientific">Rhynchospora breviuscula</name>
    <dbReference type="NCBI Taxonomy" id="2022672"/>
    <lineage>
        <taxon>Eukaryota</taxon>
        <taxon>Viridiplantae</taxon>
        <taxon>Streptophyta</taxon>
        <taxon>Embryophyta</taxon>
        <taxon>Tracheophyta</taxon>
        <taxon>Spermatophyta</taxon>
        <taxon>Magnoliopsida</taxon>
        <taxon>Liliopsida</taxon>
        <taxon>Poales</taxon>
        <taxon>Cyperaceae</taxon>
        <taxon>Cyperoideae</taxon>
        <taxon>Rhynchosporeae</taxon>
        <taxon>Rhynchospora</taxon>
    </lineage>
</organism>
<evidence type="ECO:0000256" key="4">
    <source>
        <dbReference type="ARBA" id="ARBA00022475"/>
    </source>
</evidence>
<evidence type="ECO:0000256" key="3">
    <source>
        <dbReference type="ARBA" id="ARBA00022448"/>
    </source>
</evidence>
<feature type="transmembrane region" description="Helical" evidence="12">
    <location>
        <begin position="429"/>
        <end position="450"/>
    </location>
</feature>
<comment type="similarity">
    <text evidence="2">Belongs to the SWEET sugar transporter family.</text>
</comment>
<comment type="subunit">
    <text evidence="11">Forms homooligomers and/or heterooligomers.</text>
</comment>
<dbReference type="PANTHER" id="PTHR10791:SF30">
    <property type="entry name" value="SUGAR TRANSPORTER SWEET1"/>
    <property type="match status" value="1"/>
</dbReference>
<dbReference type="Pfam" id="PF03083">
    <property type="entry name" value="MtN3_slv"/>
    <property type="match status" value="2"/>
</dbReference>
<evidence type="ECO:0000256" key="7">
    <source>
        <dbReference type="ARBA" id="ARBA00022737"/>
    </source>
</evidence>